<evidence type="ECO:0000259" key="1">
    <source>
        <dbReference type="Pfam" id="PF03235"/>
    </source>
</evidence>
<dbReference type="KEGG" id="ock:EXM22_02005"/>
<reference evidence="2 3" key="1">
    <citation type="submission" date="2019-02" db="EMBL/GenBank/DDBJ databases">
        <title>Complete Genome Sequence and Methylome Analysis of free living Spirochaetas.</title>
        <authorList>
            <person name="Fomenkov A."/>
            <person name="Dubinina G."/>
            <person name="Leshcheva N."/>
            <person name="Mikheeva N."/>
            <person name="Grabovich M."/>
            <person name="Vincze T."/>
            <person name="Roberts R.J."/>
        </authorList>
    </citation>
    <scope>NUCLEOTIDE SEQUENCE [LARGE SCALE GENOMIC DNA]</scope>
    <source>
        <strain evidence="2 3">K2</strain>
    </source>
</reference>
<dbReference type="Proteomes" id="UP000324209">
    <property type="component" value="Chromosome"/>
</dbReference>
<dbReference type="EMBL" id="CP036150">
    <property type="protein sequence ID" value="QEN06824.1"/>
    <property type="molecule type" value="Genomic_DNA"/>
</dbReference>
<dbReference type="OrthoDB" id="9770340at2"/>
<evidence type="ECO:0000313" key="2">
    <source>
        <dbReference type="EMBL" id="QEN06824.1"/>
    </source>
</evidence>
<accession>A0A5C1QJQ0</accession>
<dbReference type="Pfam" id="PF03235">
    <property type="entry name" value="GmrSD_N"/>
    <property type="match status" value="1"/>
</dbReference>
<dbReference type="PANTHER" id="PTHR39639:SF1">
    <property type="entry name" value="DUF262 DOMAIN-CONTAINING PROTEIN"/>
    <property type="match status" value="1"/>
</dbReference>
<proteinExistence type="predicted"/>
<keyword evidence="3" id="KW-1185">Reference proteome</keyword>
<feature type="domain" description="GmrSD restriction endonucleases N-terminal" evidence="1">
    <location>
        <begin position="36"/>
        <end position="182"/>
    </location>
</feature>
<organism evidence="2 3">
    <name type="scientific">Oceanispirochaeta crateris</name>
    <dbReference type="NCBI Taxonomy" id="2518645"/>
    <lineage>
        <taxon>Bacteria</taxon>
        <taxon>Pseudomonadati</taxon>
        <taxon>Spirochaetota</taxon>
        <taxon>Spirochaetia</taxon>
        <taxon>Spirochaetales</taxon>
        <taxon>Spirochaetaceae</taxon>
        <taxon>Oceanispirochaeta</taxon>
    </lineage>
</organism>
<sequence length="373" mass="43838">MIYWIRRKDMGLNQELEKEETKIKTDNYPMSIGEIINLYSDKDINLTPAFQRLYRWSEAQKTRFIESILLGIPIPPIFVSQKDNGKWDVVDGVQRLSTILQFAGELKDYDPLKLDKGKLLPSLNGMTWEKIDADIRRKFKRRKLGINILLTGNNTKSQYELFQRLNTGGTDLSGQEVRNCLLIMLKKDLFEQINNLKIYNSFETCVPLTDKAKSEEYHMELIVRYFISTLNELNVNEYKPFGSIDFSEFLDMEIIKSIDNTQINWSNEYIKFKQVFDFLKDLLGEGIFKKAFEVDGEIKFQGPFTLTSFEVLIPGIYKNLDQIKLKEKEDIKSQIIKIYKHSEFKKNMRVGRNSIQRFICLKELSIEIFDEFV</sequence>
<name>A0A5C1QJQ0_9SPIO</name>
<dbReference type="AlphaFoldDB" id="A0A5C1QJQ0"/>
<evidence type="ECO:0000313" key="3">
    <source>
        <dbReference type="Proteomes" id="UP000324209"/>
    </source>
</evidence>
<gene>
    <name evidence="2" type="ORF">EXM22_02005</name>
</gene>
<dbReference type="PANTHER" id="PTHR39639">
    <property type="entry name" value="CHROMOSOME 16, WHOLE GENOME SHOTGUN SEQUENCE"/>
    <property type="match status" value="1"/>
</dbReference>
<dbReference type="InterPro" id="IPR004919">
    <property type="entry name" value="GmrSD_N"/>
</dbReference>
<protein>
    <submittedName>
        <fullName evidence="2">DUF262 domain-containing protein</fullName>
    </submittedName>
</protein>